<evidence type="ECO:0000313" key="2">
    <source>
        <dbReference type="Proteomes" id="UP000543030"/>
    </source>
</evidence>
<organism evidence="1 2">
    <name type="scientific">Silvimonas terrae</name>
    <dbReference type="NCBI Taxonomy" id="300266"/>
    <lineage>
        <taxon>Bacteria</taxon>
        <taxon>Pseudomonadati</taxon>
        <taxon>Pseudomonadota</taxon>
        <taxon>Betaproteobacteria</taxon>
        <taxon>Neisseriales</taxon>
        <taxon>Chitinibacteraceae</taxon>
        <taxon>Silvimonas</taxon>
    </lineage>
</organism>
<protein>
    <submittedName>
        <fullName evidence="1">Uncharacterized protein</fullName>
    </submittedName>
</protein>
<comment type="caution">
    <text evidence="1">The sequence shown here is derived from an EMBL/GenBank/DDBJ whole genome shotgun (WGS) entry which is preliminary data.</text>
</comment>
<gene>
    <name evidence="1" type="ORF">HNQ50_002907</name>
</gene>
<proteinExistence type="predicted"/>
<dbReference type="EMBL" id="JACHHN010000005">
    <property type="protein sequence ID" value="MBB5192170.1"/>
    <property type="molecule type" value="Genomic_DNA"/>
</dbReference>
<name>A0A840RIA1_9NEIS</name>
<dbReference type="Proteomes" id="UP000543030">
    <property type="component" value="Unassembled WGS sequence"/>
</dbReference>
<keyword evidence="2" id="KW-1185">Reference proteome</keyword>
<accession>A0A840RIA1</accession>
<sequence length="49" mass="5175">MATPILRCNARQTVALPGLTGGQRRDFTTIYPAFAPSSLTISEGVLANP</sequence>
<reference evidence="1 2" key="1">
    <citation type="submission" date="2020-08" db="EMBL/GenBank/DDBJ databases">
        <title>Genomic Encyclopedia of Type Strains, Phase IV (KMG-IV): sequencing the most valuable type-strain genomes for metagenomic binning, comparative biology and taxonomic classification.</title>
        <authorList>
            <person name="Goeker M."/>
        </authorList>
    </citation>
    <scope>NUCLEOTIDE SEQUENCE [LARGE SCALE GENOMIC DNA]</scope>
    <source>
        <strain evidence="1 2">DSM 18233</strain>
    </source>
</reference>
<dbReference type="AlphaFoldDB" id="A0A840RIA1"/>
<evidence type="ECO:0000313" key="1">
    <source>
        <dbReference type="EMBL" id="MBB5192170.1"/>
    </source>
</evidence>